<name>A0A2K8P4B6_9MOLU</name>
<dbReference type="KEGG" id="mtab:MTABA_v1c03930"/>
<proteinExistence type="predicted"/>
<dbReference type="NCBIfam" id="TIGR02167">
    <property type="entry name" value="Liste_lipo_26"/>
    <property type="match status" value="2"/>
</dbReference>
<dbReference type="AlphaFoldDB" id="A0A2K8P4B6"/>
<dbReference type="Proteomes" id="UP000232223">
    <property type="component" value="Chromosome"/>
</dbReference>
<accession>A0A2K8P4B6</accession>
<sequence>MKVLLGFLCALSLTTNGVILAVSCSSENVTNKKIDLPGLILEKDLGKLESDDKQIVEDALLKQNPKLKINEVKLTITAIPKGLEIKKYTVTVEPIENSLVYSGKVEDITFYTEAIYLDDLSSVILEKDLGKLESDDKQIVEDALLKQNSKLKINEVKLTITAIPKGLEIKKYTVTVEPIENSLVYSGKVEDITFYTEAIYLDDLSSVILEKDLGELESDDKQIVEDALLKQNPKLKINEVKLTITAIHKGFEIKKYTVTVEPIENSLVYSGKVEDITFYTEKNYLDDLPGLILEKDLGKLESDDKQIVEDALLKQNPKLKINEVKLTITAIPKGLEIKKYTVTVEPIENSLVYSGKVEDITFYTEKNYLDDLSSVILEKDLGELESDDKQIVEDALLKQNPKLKINEVKLTITAIHKGFEIKKYTVTVEPIENSLVYSGKVEDITFYTEKNYLDDLPGLILEKDLGKLESDDKQIVEDALLKQNPKLKINEVKLTITAIPKGLEIKKYTVTVEPIENSLVYSGKVEDITFYTEKNYIDDLTYYIDIDSEKEISIKGSAPDGTKIVTNIGYDKNGLAYKLPNSIEQVPNSVSKNITSFKNLFRFTKNFNQDISSWDVSNIIDMSYMFAYSSFDSNISIWNVSKVKNMEAMFTGTNFDQTVIDWKVSNVTNMSYMFALNYNFDQDLSKWDVSKVTNTKKMFQNSIFNQNISEWNVSNVTDMSYMFNNSNFNNDISKWNVLNVRNHQGFDENTNWQNEYKPKFKDMSKLN</sequence>
<evidence type="ECO:0000256" key="1">
    <source>
        <dbReference type="SAM" id="SignalP"/>
    </source>
</evidence>
<keyword evidence="3" id="KW-1185">Reference proteome</keyword>
<organism evidence="2 3">
    <name type="scientific">Mesoplasma tabanidae</name>
    <dbReference type="NCBI Taxonomy" id="219745"/>
    <lineage>
        <taxon>Bacteria</taxon>
        <taxon>Bacillati</taxon>
        <taxon>Mycoplasmatota</taxon>
        <taxon>Mollicutes</taxon>
        <taxon>Entomoplasmatales</taxon>
        <taxon>Entomoplasmataceae</taxon>
        <taxon>Mesoplasma</taxon>
    </lineage>
</organism>
<dbReference type="PROSITE" id="PS51257">
    <property type="entry name" value="PROKAR_LIPOPROTEIN"/>
    <property type="match status" value="1"/>
</dbReference>
<gene>
    <name evidence="2" type="ORF">MTABA_v1c03930</name>
</gene>
<reference evidence="2 3" key="1">
    <citation type="submission" date="2017-11" db="EMBL/GenBank/DDBJ databases">
        <title>Genome sequence of Mesoplasma tabanidae BARC 857 (ATCC 49584).</title>
        <authorList>
            <person name="Lo W.-S."/>
            <person name="Kuo C.-H."/>
        </authorList>
    </citation>
    <scope>NUCLEOTIDE SEQUENCE [LARGE SCALE GENOMIC DNA]</scope>
    <source>
        <strain evidence="2 3">BARC 857</strain>
    </source>
</reference>
<dbReference type="InterPro" id="IPR011889">
    <property type="entry name" value="Liste_lipo_26"/>
</dbReference>
<dbReference type="InterPro" id="IPR005046">
    <property type="entry name" value="DUF285"/>
</dbReference>
<feature type="signal peptide" evidence="1">
    <location>
        <begin position="1"/>
        <end position="21"/>
    </location>
</feature>
<dbReference type="OrthoDB" id="392103at2"/>
<dbReference type="RefSeq" id="WP_100679533.1">
    <property type="nucleotide sequence ID" value="NZ_CP024969.1"/>
</dbReference>
<keyword evidence="1" id="KW-0732">Signal</keyword>
<evidence type="ECO:0000313" key="2">
    <source>
        <dbReference type="EMBL" id="ATZ21594.1"/>
    </source>
</evidence>
<feature type="chain" id="PRO_5014668688" description="Lipoprotein" evidence="1">
    <location>
        <begin position="22"/>
        <end position="767"/>
    </location>
</feature>
<dbReference type="Pfam" id="PF03382">
    <property type="entry name" value="DUF285"/>
    <property type="match status" value="1"/>
</dbReference>
<evidence type="ECO:0000313" key="3">
    <source>
        <dbReference type="Proteomes" id="UP000232223"/>
    </source>
</evidence>
<evidence type="ECO:0008006" key="4">
    <source>
        <dbReference type="Google" id="ProtNLM"/>
    </source>
</evidence>
<protein>
    <recommendedName>
        <fullName evidence="4">Lipoprotein</fullName>
    </recommendedName>
</protein>
<dbReference type="EMBL" id="CP024969">
    <property type="protein sequence ID" value="ATZ21594.1"/>
    <property type="molecule type" value="Genomic_DNA"/>
</dbReference>